<keyword evidence="4" id="KW-1185">Reference proteome</keyword>
<name>A0ABV8IL52_9ACTN</name>
<dbReference type="CDD" id="cd00603">
    <property type="entry name" value="IPT_PCSR"/>
    <property type="match status" value="1"/>
</dbReference>
<dbReference type="Pfam" id="PF01833">
    <property type="entry name" value="TIG"/>
    <property type="match status" value="1"/>
</dbReference>
<evidence type="ECO:0000256" key="1">
    <source>
        <dbReference type="SAM" id="SignalP"/>
    </source>
</evidence>
<dbReference type="InterPro" id="IPR002909">
    <property type="entry name" value="IPT_dom"/>
</dbReference>
<evidence type="ECO:0000313" key="3">
    <source>
        <dbReference type="EMBL" id="MFC4064684.1"/>
    </source>
</evidence>
<proteinExistence type="predicted"/>
<dbReference type="InterPro" id="IPR014756">
    <property type="entry name" value="Ig_E-set"/>
</dbReference>
<sequence>MRKSKSRSKARLAASAGLTTGAVGAALLVAPAAAFAAVTVTPPVVAPGDSVTIVDTDATFANGTNTTAARVQILTSPGTTTPVCAATISTASATILATDQTQSASSSSAKSVTFKLPAGATAGTNGQAKKYVACVYDYAGGTTARQGNQNGYTINVGSPAVLNTPIGLTGGGNTLNVTTSTNVFTNVATIGAQFVAGGECASTYGTPVANLATTVNKTADNAVNLVVPAGVVSTSAAPAKYSLCFYNGAASSSALITGSGYSAGYLSLSQGTGPWQGGNAINITSPNPFLAGIDDPGVTFEAAECAATYTSARNASVIEPVSAPRKVTNSRLAVTVPAPLYADQNTFNTALGSALSMPWNLCVYGGVANGQSALIASHPYRVTTVQTSSGVTPKAGPALGGSLITVTGTAFPTTAGALSATLGGTPLTEITPISTTAFTARTPRHAPASNVSLVVTTAAGSHTLNSAFSYTSAVVANPKTAPNTRPIDVIVNGVGFEGAPWSNTVTTGAHIFLSQGSYSNATVTSGGRATPPVADCNNVLVLSDTELVCRVDLTKRLNATGTAVLTGTPKVAAAINTTTGSRVVTGDGTPAFTQEDVGKAIIDSAATPKIPSGTVITAVISSTEAVMSNPASGALVGDDTVAIVSANSRVVAGVVTTNGDDDITGPASTYAAGDVGSFLIAAGVPDATTLLSVGSGTAAVLSANATAGATVRAVIASPNIAVPEGSYNLQYVSNAALNAVHTDTSYVQSAVSSASTFTVSAF</sequence>
<dbReference type="InterPro" id="IPR013783">
    <property type="entry name" value="Ig-like_fold"/>
</dbReference>
<dbReference type="RefSeq" id="WP_378065726.1">
    <property type="nucleotide sequence ID" value="NZ_JBHSBL010000006.1"/>
</dbReference>
<accession>A0ABV8IL52</accession>
<dbReference type="Gene3D" id="2.60.40.10">
    <property type="entry name" value="Immunoglobulins"/>
    <property type="match status" value="1"/>
</dbReference>
<organism evidence="3 4">
    <name type="scientific">Actinoplanes subglobosus</name>
    <dbReference type="NCBI Taxonomy" id="1547892"/>
    <lineage>
        <taxon>Bacteria</taxon>
        <taxon>Bacillati</taxon>
        <taxon>Actinomycetota</taxon>
        <taxon>Actinomycetes</taxon>
        <taxon>Micromonosporales</taxon>
        <taxon>Micromonosporaceae</taxon>
        <taxon>Actinoplanes</taxon>
    </lineage>
</organism>
<dbReference type="SUPFAM" id="SSF81296">
    <property type="entry name" value="E set domains"/>
    <property type="match status" value="1"/>
</dbReference>
<feature type="domain" description="IPT/TIG" evidence="2">
    <location>
        <begin position="389"/>
        <end position="470"/>
    </location>
</feature>
<feature type="signal peptide" evidence="1">
    <location>
        <begin position="1"/>
        <end position="36"/>
    </location>
</feature>
<gene>
    <name evidence="3" type="ORF">ACFO0C_07065</name>
</gene>
<reference evidence="4" key="1">
    <citation type="journal article" date="2019" name="Int. J. Syst. Evol. Microbiol.">
        <title>The Global Catalogue of Microorganisms (GCM) 10K type strain sequencing project: providing services to taxonomists for standard genome sequencing and annotation.</title>
        <authorList>
            <consortium name="The Broad Institute Genomics Platform"/>
            <consortium name="The Broad Institute Genome Sequencing Center for Infectious Disease"/>
            <person name="Wu L."/>
            <person name="Ma J."/>
        </authorList>
    </citation>
    <scope>NUCLEOTIDE SEQUENCE [LARGE SCALE GENOMIC DNA]</scope>
    <source>
        <strain evidence="4">TBRC 5832</strain>
    </source>
</reference>
<dbReference type="Proteomes" id="UP001595867">
    <property type="component" value="Unassembled WGS sequence"/>
</dbReference>
<evidence type="ECO:0000313" key="4">
    <source>
        <dbReference type="Proteomes" id="UP001595867"/>
    </source>
</evidence>
<keyword evidence="1" id="KW-0732">Signal</keyword>
<feature type="chain" id="PRO_5047499932" evidence="1">
    <location>
        <begin position="37"/>
        <end position="762"/>
    </location>
</feature>
<protein>
    <submittedName>
        <fullName evidence="3">IPT/TIG domain-containing protein</fullName>
    </submittedName>
</protein>
<comment type="caution">
    <text evidence="3">The sequence shown here is derived from an EMBL/GenBank/DDBJ whole genome shotgun (WGS) entry which is preliminary data.</text>
</comment>
<evidence type="ECO:0000259" key="2">
    <source>
        <dbReference type="Pfam" id="PF01833"/>
    </source>
</evidence>
<dbReference type="EMBL" id="JBHSBL010000006">
    <property type="protein sequence ID" value="MFC4064684.1"/>
    <property type="molecule type" value="Genomic_DNA"/>
</dbReference>